<evidence type="ECO:0000313" key="2">
    <source>
        <dbReference type="Proteomes" id="UP001165488"/>
    </source>
</evidence>
<evidence type="ECO:0000313" key="1">
    <source>
        <dbReference type="EMBL" id="MCH7396822.1"/>
    </source>
</evidence>
<organism evidence="1 2">
    <name type="scientific">Belliella calami</name>
    <dbReference type="NCBI Taxonomy" id="2923436"/>
    <lineage>
        <taxon>Bacteria</taxon>
        <taxon>Pseudomonadati</taxon>
        <taxon>Bacteroidota</taxon>
        <taxon>Cytophagia</taxon>
        <taxon>Cytophagales</taxon>
        <taxon>Cyclobacteriaceae</taxon>
        <taxon>Belliella</taxon>
    </lineage>
</organism>
<gene>
    <name evidence="1" type="ORF">MM236_02440</name>
</gene>
<dbReference type="Proteomes" id="UP001165488">
    <property type="component" value="Unassembled WGS sequence"/>
</dbReference>
<protein>
    <submittedName>
        <fullName evidence="1">Uncharacterized protein</fullName>
    </submittedName>
</protein>
<proteinExistence type="predicted"/>
<sequence length="116" mass="13120">MKNSILALLLVFVLLGVQGLYADTFEDNFQFFAEINHTSIAASEQGEISLHFTDGICPTSSTFSLGKEKSSESKFAVLQLIFNQHFTQSYGEEFGFLVRLSSLGILDFLYPYFFFF</sequence>
<reference evidence="1" key="1">
    <citation type="submission" date="2022-03" db="EMBL/GenBank/DDBJ databases">
        <title>De novo assembled genomes of Belliella spp. (Cyclobacteriaceae) strains.</title>
        <authorList>
            <person name="Szabo A."/>
            <person name="Korponai K."/>
            <person name="Felfoldi T."/>
        </authorList>
    </citation>
    <scope>NUCLEOTIDE SEQUENCE</scope>
    <source>
        <strain evidence="1">DSM 107340</strain>
    </source>
</reference>
<dbReference type="EMBL" id="JAKZGS010000002">
    <property type="protein sequence ID" value="MCH7396822.1"/>
    <property type="molecule type" value="Genomic_DNA"/>
</dbReference>
<keyword evidence="2" id="KW-1185">Reference proteome</keyword>
<dbReference type="RefSeq" id="WP_241273343.1">
    <property type="nucleotide sequence ID" value="NZ_JAKZGS010000002.1"/>
</dbReference>
<comment type="caution">
    <text evidence="1">The sequence shown here is derived from an EMBL/GenBank/DDBJ whole genome shotgun (WGS) entry which is preliminary data.</text>
</comment>
<name>A0ABS9UJQ4_9BACT</name>
<accession>A0ABS9UJQ4</accession>